<reference evidence="10 11" key="1">
    <citation type="submission" date="2018-03" db="EMBL/GenBank/DDBJ databases">
        <title>Draft Genome Sequences of the Obligatory Marine Myxobacteria Enhygromyxa salina SWB007.</title>
        <authorList>
            <person name="Poehlein A."/>
            <person name="Moghaddam J.A."/>
            <person name="Harms H."/>
            <person name="Alanjari M."/>
            <person name="Koenig G.M."/>
            <person name="Daniel R."/>
            <person name="Schaeberle T.F."/>
        </authorList>
    </citation>
    <scope>NUCLEOTIDE SEQUENCE [LARGE SCALE GENOMIC DNA]</scope>
    <source>
        <strain evidence="10 11">SWB007</strain>
    </source>
</reference>
<evidence type="ECO:0000259" key="7">
    <source>
        <dbReference type="Pfam" id="PF00441"/>
    </source>
</evidence>
<dbReference type="SUPFAM" id="SSF47203">
    <property type="entry name" value="Acyl-CoA dehydrogenase C-terminal domain-like"/>
    <property type="match status" value="1"/>
</dbReference>
<dbReference type="RefSeq" id="WP_106090648.1">
    <property type="nucleotide sequence ID" value="NZ_PVNL01000071.1"/>
</dbReference>
<dbReference type="AlphaFoldDB" id="A0A2S9YNF6"/>
<dbReference type="EC" id="1.3.99.32" evidence="10"/>
<feature type="domain" description="Acyl-CoA dehydrogenase/oxidase C-terminal" evidence="7">
    <location>
        <begin position="232"/>
        <end position="389"/>
    </location>
</feature>
<keyword evidence="5 6" id="KW-0560">Oxidoreductase</keyword>
<dbReference type="SMR" id="A0A2S9YNF6"/>
<dbReference type="InterPro" id="IPR013786">
    <property type="entry name" value="AcylCoA_DH/ox_N"/>
</dbReference>
<sequence length="394" mass="43819">MDLNFTSDEQAFRAEVRAWIHEALPEDLAVKARASAQFTHDELMRWHEILAAKGWVAPAWPKPFGGPGFSAAERFIFNEELELAGTPPLSPFGLVMVGPLIQRFGTDAQRERFLPKILSGEEVWCQGYSEPNAGSDLASLRMSAEDRGDHFVVNGQKTWTTYAQYADWIFCLVRTNAAGKKQSGISFLLIDMRSKGVEARPMLTISHSPAFCDTFFDNVEVPKANLLGPIDGGWTLAKALLGHERTLVGSPGLVRRWLRLAREIATAQVGDDGRPLVEDPHWSRRFAELEMRLRAHQVTIYRALSEQLKGRHPGPETSILKIVGTDLIQRVGELCMELMGHDALAWLPEPGVVPANEAWVGPSFCYDRAATIYAGSNEIQRNIIAKHILQLPSA</sequence>
<dbReference type="EMBL" id="PVNL01000071">
    <property type="protein sequence ID" value="PRQ06615.1"/>
    <property type="molecule type" value="Genomic_DNA"/>
</dbReference>
<dbReference type="Pfam" id="PF02770">
    <property type="entry name" value="Acyl-CoA_dh_M"/>
    <property type="match status" value="1"/>
</dbReference>
<proteinExistence type="inferred from homology"/>
<dbReference type="InterPro" id="IPR006091">
    <property type="entry name" value="Acyl-CoA_Oxase/DH_mid-dom"/>
</dbReference>
<dbReference type="PANTHER" id="PTHR43292">
    <property type="entry name" value="ACYL-COA DEHYDROGENASE"/>
    <property type="match status" value="1"/>
</dbReference>
<name>A0A2S9YNF6_9BACT</name>
<dbReference type="SUPFAM" id="SSF56645">
    <property type="entry name" value="Acyl-CoA dehydrogenase NM domain-like"/>
    <property type="match status" value="1"/>
</dbReference>
<dbReference type="InterPro" id="IPR037069">
    <property type="entry name" value="AcylCoA_DH/ox_N_sf"/>
</dbReference>
<evidence type="ECO:0000313" key="11">
    <source>
        <dbReference type="Proteomes" id="UP000238823"/>
    </source>
</evidence>
<evidence type="ECO:0000259" key="8">
    <source>
        <dbReference type="Pfam" id="PF02770"/>
    </source>
</evidence>
<dbReference type="Gene3D" id="2.40.110.10">
    <property type="entry name" value="Butyryl-CoA Dehydrogenase, subunit A, domain 2"/>
    <property type="match status" value="1"/>
</dbReference>
<dbReference type="GO" id="GO:0005886">
    <property type="term" value="C:plasma membrane"/>
    <property type="evidence" value="ECO:0007669"/>
    <property type="project" value="TreeGrafter"/>
</dbReference>
<dbReference type="OrthoDB" id="9765339at2"/>
<dbReference type="Pfam" id="PF02771">
    <property type="entry name" value="Acyl-CoA_dh_N"/>
    <property type="match status" value="1"/>
</dbReference>
<evidence type="ECO:0000256" key="6">
    <source>
        <dbReference type="RuleBase" id="RU362125"/>
    </source>
</evidence>
<evidence type="ECO:0000256" key="5">
    <source>
        <dbReference type="ARBA" id="ARBA00023002"/>
    </source>
</evidence>
<dbReference type="PANTHER" id="PTHR43292:SF3">
    <property type="entry name" value="ACYL-COA DEHYDROGENASE FADE29"/>
    <property type="match status" value="1"/>
</dbReference>
<dbReference type="InterPro" id="IPR052161">
    <property type="entry name" value="Mycobact_Acyl-CoA_DH"/>
</dbReference>
<dbReference type="InterPro" id="IPR036250">
    <property type="entry name" value="AcylCo_DH-like_C"/>
</dbReference>
<dbReference type="Proteomes" id="UP000238823">
    <property type="component" value="Unassembled WGS sequence"/>
</dbReference>
<dbReference type="InterPro" id="IPR046373">
    <property type="entry name" value="Acyl-CoA_Oxase/DH_mid-dom_sf"/>
</dbReference>
<evidence type="ECO:0000259" key="9">
    <source>
        <dbReference type="Pfam" id="PF02771"/>
    </source>
</evidence>
<evidence type="ECO:0000313" key="10">
    <source>
        <dbReference type="EMBL" id="PRQ06615.1"/>
    </source>
</evidence>
<dbReference type="Gene3D" id="1.10.540.10">
    <property type="entry name" value="Acyl-CoA dehydrogenase/oxidase, N-terminal domain"/>
    <property type="match status" value="1"/>
</dbReference>
<gene>
    <name evidence="10" type="primary">acd_1</name>
    <name evidence="10" type="ORF">ENSA7_36740</name>
</gene>
<comment type="similarity">
    <text evidence="2 6">Belongs to the acyl-CoA dehydrogenase family.</text>
</comment>
<protein>
    <submittedName>
        <fullName evidence="10">Glutaryl-CoA dehydrogenase</fullName>
        <ecNumber evidence="10">1.3.99.32</ecNumber>
    </submittedName>
</protein>
<evidence type="ECO:0000256" key="2">
    <source>
        <dbReference type="ARBA" id="ARBA00009347"/>
    </source>
</evidence>
<feature type="domain" description="Acyl-CoA dehydrogenase/oxidase N-terminal" evidence="9">
    <location>
        <begin position="6"/>
        <end position="121"/>
    </location>
</feature>
<feature type="domain" description="Acyl-CoA oxidase/dehydrogenase middle" evidence="8">
    <location>
        <begin position="125"/>
        <end position="219"/>
    </location>
</feature>
<comment type="cofactor">
    <cofactor evidence="1 6">
        <name>FAD</name>
        <dbReference type="ChEBI" id="CHEBI:57692"/>
    </cofactor>
</comment>
<evidence type="ECO:0000256" key="4">
    <source>
        <dbReference type="ARBA" id="ARBA00022827"/>
    </source>
</evidence>
<evidence type="ECO:0000256" key="3">
    <source>
        <dbReference type="ARBA" id="ARBA00022630"/>
    </source>
</evidence>
<organism evidence="10 11">
    <name type="scientific">Enhygromyxa salina</name>
    <dbReference type="NCBI Taxonomy" id="215803"/>
    <lineage>
        <taxon>Bacteria</taxon>
        <taxon>Pseudomonadati</taxon>
        <taxon>Myxococcota</taxon>
        <taxon>Polyangia</taxon>
        <taxon>Nannocystales</taxon>
        <taxon>Nannocystaceae</taxon>
        <taxon>Enhygromyxa</taxon>
    </lineage>
</organism>
<dbReference type="Gene3D" id="1.20.140.10">
    <property type="entry name" value="Butyryl-CoA Dehydrogenase, subunit A, domain 3"/>
    <property type="match status" value="1"/>
</dbReference>
<dbReference type="InterPro" id="IPR009075">
    <property type="entry name" value="AcylCo_DH/oxidase_C"/>
</dbReference>
<accession>A0A2S9YNF6</accession>
<comment type="caution">
    <text evidence="10">The sequence shown here is derived from an EMBL/GenBank/DDBJ whole genome shotgun (WGS) entry which is preliminary data.</text>
</comment>
<dbReference type="Pfam" id="PF00441">
    <property type="entry name" value="Acyl-CoA_dh_1"/>
    <property type="match status" value="1"/>
</dbReference>
<keyword evidence="3 6" id="KW-0285">Flavoprotein</keyword>
<keyword evidence="4 6" id="KW-0274">FAD</keyword>
<dbReference type="GO" id="GO:0050660">
    <property type="term" value="F:flavin adenine dinucleotide binding"/>
    <property type="evidence" value="ECO:0007669"/>
    <property type="project" value="InterPro"/>
</dbReference>
<evidence type="ECO:0000256" key="1">
    <source>
        <dbReference type="ARBA" id="ARBA00001974"/>
    </source>
</evidence>
<dbReference type="GO" id="GO:0016627">
    <property type="term" value="F:oxidoreductase activity, acting on the CH-CH group of donors"/>
    <property type="evidence" value="ECO:0007669"/>
    <property type="project" value="InterPro"/>
</dbReference>
<dbReference type="InterPro" id="IPR009100">
    <property type="entry name" value="AcylCoA_DH/oxidase_NM_dom_sf"/>
</dbReference>